<dbReference type="InterPro" id="IPR007219">
    <property type="entry name" value="XnlR_reg_dom"/>
</dbReference>
<dbReference type="PROSITE" id="PS50048">
    <property type="entry name" value="ZN2_CY6_FUNGAL_2"/>
    <property type="match status" value="1"/>
</dbReference>
<evidence type="ECO:0000259" key="4">
    <source>
        <dbReference type="PROSITE" id="PS50048"/>
    </source>
</evidence>
<feature type="domain" description="Zn(2)-C6 fungal-type" evidence="4">
    <location>
        <begin position="32"/>
        <end position="62"/>
    </location>
</feature>
<dbReference type="Gene3D" id="4.10.240.10">
    <property type="entry name" value="Zn(2)-C6 fungal-type DNA-binding domain"/>
    <property type="match status" value="1"/>
</dbReference>
<comment type="caution">
    <text evidence="5">The sequence shown here is derived from an EMBL/GenBank/DDBJ whole genome shotgun (WGS) entry which is preliminary data.</text>
</comment>
<keyword evidence="1" id="KW-0479">Metal-binding</keyword>
<dbReference type="CDD" id="cd00067">
    <property type="entry name" value="GAL4"/>
    <property type="match status" value="1"/>
</dbReference>
<dbReference type="InterPro" id="IPR036864">
    <property type="entry name" value="Zn2-C6_fun-type_DNA-bd_sf"/>
</dbReference>
<dbReference type="SUPFAM" id="SSF57701">
    <property type="entry name" value="Zn2/Cys6 DNA-binding domain"/>
    <property type="match status" value="1"/>
</dbReference>
<proteinExistence type="predicted"/>
<dbReference type="PROSITE" id="PS00463">
    <property type="entry name" value="ZN2_CY6_FUNGAL_1"/>
    <property type="match status" value="1"/>
</dbReference>
<evidence type="ECO:0000313" key="5">
    <source>
        <dbReference type="EMBL" id="KAH7109170.1"/>
    </source>
</evidence>
<dbReference type="Proteomes" id="UP000717696">
    <property type="component" value="Unassembled WGS sequence"/>
</dbReference>
<evidence type="ECO:0000256" key="3">
    <source>
        <dbReference type="SAM" id="MobiDB-lite"/>
    </source>
</evidence>
<dbReference type="SMART" id="SM00066">
    <property type="entry name" value="GAL4"/>
    <property type="match status" value="1"/>
</dbReference>
<feature type="compositionally biased region" description="Low complexity" evidence="3">
    <location>
        <begin position="395"/>
        <end position="414"/>
    </location>
</feature>
<keyword evidence="2" id="KW-0539">Nucleus</keyword>
<name>A0A9P9CX27_9HYPO</name>
<dbReference type="GO" id="GO:0006351">
    <property type="term" value="P:DNA-templated transcription"/>
    <property type="evidence" value="ECO:0007669"/>
    <property type="project" value="InterPro"/>
</dbReference>
<reference evidence="5" key="1">
    <citation type="journal article" date="2021" name="Nat. Commun.">
        <title>Genetic determinants of endophytism in the Arabidopsis root mycobiome.</title>
        <authorList>
            <person name="Mesny F."/>
            <person name="Miyauchi S."/>
            <person name="Thiergart T."/>
            <person name="Pickel B."/>
            <person name="Atanasova L."/>
            <person name="Karlsson M."/>
            <person name="Huettel B."/>
            <person name="Barry K.W."/>
            <person name="Haridas S."/>
            <person name="Chen C."/>
            <person name="Bauer D."/>
            <person name="Andreopoulos W."/>
            <person name="Pangilinan J."/>
            <person name="LaButti K."/>
            <person name="Riley R."/>
            <person name="Lipzen A."/>
            <person name="Clum A."/>
            <person name="Drula E."/>
            <person name="Henrissat B."/>
            <person name="Kohler A."/>
            <person name="Grigoriev I.V."/>
            <person name="Martin F.M."/>
            <person name="Hacquard S."/>
        </authorList>
    </citation>
    <scope>NUCLEOTIDE SEQUENCE</scope>
    <source>
        <strain evidence="5">MPI-CAGE-AT-0021</strain>
    </source>
</reference>
<organism evidence="5 6">
    <name type="scientific">Dactylonectria estremocensis</name>
    <dbReference type="NCBI Taxonomy" id="1079267"/>
    <lineage>
        <taxon>Eukaryota</taxon>
        <taxon>Fungi</taxon>
        <taxon>Dikarya</taxon>
        <taxon>Ascomycota</taxon>
        <taxon>Pezizomycotina</taxon>
        <taxon>Sordariomycetes</taxon>
        <taxon>Hypocreomycetidae</taxon>
        <taxon>Hypocreales</taxon>
        <taxon>Nectriaceae</taxon>
        <taxon>Dactylonectria</taxon>
    </lineage>
</organism>
<evidence type="ECO:0000256" key="2">
    <source>
        <dbReference type="ARBA" id="ARBA00023242"/>
    </source>
</evidence>
<keyword evidence="6" id="KW-1185">Reference proteome</keyword>
<dbReference type="PANTHER" id="PTHR47785">
    <property type="entry name" value="ZN(II)2CYS6 TRANSCRIPTION FACTOR (EUROFUNG)-RELATED-RELATED"/>
    <property type="match status" value="1"/>
</dbReference>
<feature type="region of interest" description="Disordered" evidence="3">
    <location>
        <begin position="392"/>
        <end position="416"/>
    </location>
</feature>
<evidence type="ECO:0000313" key="6">
    <source>
        <dbReference type="Proteomes" id="UP000717696"/>
    </source>
</evidence>
<dbReference type="AlphaFoldDB" id="A0A9P9CX27"/>
<dbReference type="Pfam" id="PF04082">
    <property type="entry name" value="Fungal_trans"/>
    <property type="match status" value="1"/>
</dbReference>
<dbReference type="InterPro" id="IPR053181">
    <property type="entry name" value="EcdB-like_regulator"/>
</dbReference>
<sequence>MSNPSFLEDGSNPNRKRPRISGMYQRKRAVAACQPCRVRKTKCDNIKPACGFCARNGAQCTYADTASDHSSFDPASLAILERLGHVVSLLETRQPPSSPQDSSLGMQKQPSQAILNAAPPNRPADQNSEDDLLEETPNFPAAIYNCESVLRWPIFQGIVPDIESFVTWPDNTQTASSMSSWRDSGTLSRGVQEEDFIPLSRRFLAYVHTKNPILDVAELSRYVRDAAEHGLRWDGPSCLVLITCALGSISMPFQENIQATDSQPNPAPASNTMGRSAAYYLAAKKRLGLMEPSSLQIQCLFLCGVLEMYYMDALRAWHFFNQACVQFRNLLWRHGNPQFGSDKQPTNETRRLEQRLYWSCMKSECELRCEIALPASGISRFGFPNVFPSPPNELSPSAASSHEHSSSAAGSSPNPEEERSWFYYLAEISFRRMMNRAFTALGISGEAGWIRDFQENLNKYTALKDQIDAWYSHIPAQINISQGGGVSNELAHFVRARAFGYQEWIHRPFLYYVIHQEMEDPYISQAVPLAEKCLDLCVQHQLIVHLSHHHHGTWYVARSSITRAALLIAAARSKRIQLPDRWRDAIDSALQTIQYWEDKAPDLRRGGEVLRNLMQIY</sequence>
<dbReference type="GO" id="GO:0003677">
    <property type="term" value="F:DNA binding"/>
    <property type="evidence" value="ECO:0007669"/>
    <property type="project" value="InterPro"/>
</dbReference>
<dbReference type="InterPro" id="IPR001138">
    <property type="entry name" value="Zn2Cys6_DnaBD"/>
</dbReference>
<dbReference type="PANTHER" id="PTHR47785:SF5">
    <property type="entry name" value="ZN(II)2CYS6 TRANSCRIPTION FACTOR (EUROFUNG)"/>
    <property type="match status" value="1"/>
</dbReference>
<dbReference type="Pfam" id="PF00172">
    <property type="entry name" value="Zn_clus"/>
    <property type="match status" value="1"/>
</dbReference>
<dbReference type="EMBL" id="JAGMUU010000076">
    <property type="protein sequence ID" value="KAH7109170.1"/>
    <property type="molecule type" value="Genomic_DNA"/>
</dbReference>
<evidence type="ECO:0000256" key="1">
    <source>
        <dbReference type="ARBA" id="ARBA00022723"/>
    </source>
</evidence>
<dbReference type="GO" id="GO:0008270">
    <property type="term" value="F:zinc ion binding"/>
    <property type="evidence" value="ECO:0007669"/>
    <property type="project" value="InterPro"/>
</dbReference>
<feature type="region of interest" description="Disordered" evidence="3">
    <location>
        <begin position="1"/>
        <end position="22"/>
    </location>
</feature>
<dbReference type="GO" id="GO:0000981">
    <property type="term" value="F:DNA-binding transcription factor activity, RNA polymerase II-specific"/>
    <property type="evidence" value="ECO:0007669"/>
    <property type="project" value="InterPro"/>
</dbReference>
<dbReference type="CDD" id="cd12148">
    <property type="entry name" value="fungal_TF_MHR"/>
    <property type="match status" value="1"/>
</dbReference>
<dbReference type="OrthoDB" id="4356994at2759"/>
<gene>
    <name evidence="5" type="ORF">B0J13DRAFT_579256</name>
</gene>
<accession>A0A9P9CX27</accession>
<protein>
    <submittedName>
        <fullName evidence="5">Vegetative cell wall protein gp1</fullName>
    </submittedName>
</protein>